<dbReference type="RefSeq" id="WP_091831953.1">
    <property type="nucleotide sequence ID" value="NZ_FNZK01000011.1"/>
</dbReference>
<gene>
    <name evidence="2" type="ORF">SAMN05660742_111115</name>
</gene>
<reference evidence="2 3" key="1">
    <citation type="submission" date="2016-10" db="EMBL/GenBank/DDBJ databases">
        <authorList>
            <person name="de Groot N.N."/>
        </authorList>
    </citation>
    <scope>NUCLEOTIDE SEQUENCE [LARGE SCALE GENOMIC DNA]</scope>
    <source>
        <strain evidence="2 3">DSM 2179</strain>
    </source>
</reference>
<sequence>MAQDFAKQFYSTKEWIRLRFNLIQERGPICQHCKKIMIDTSKLIGHHKVHLTPQNIHDVNITLNPEKIELICTECHSKEPGHFAGSRKHEVYIVYGAPCSGKTSMVNQLAVRGDLILDLDKIFECISGMPLYDKPDNLRFNVFALRDKIIDMVKTRYGKWHNAYIVGGYPAKVERERLAKELGAELIYCESTKEECYSHAISCDAKSTEWQQWIDKWWNAYEA</sequence>
<dbReference type="InterPro" id="IPR013087">
    <property type="entry name" value="Znf_C2H2_type"/>
</dbReference>
<dbReference type="Proteomes" id="UP000199662">
    <property type="component" value="Unassembled WGS sequence"/>
</dbReference>
<feature type="domain" description="C2H2-type" evidence="1">
    <location>
        <begin position="30"/>
        <end position="50"/>
    </location>
</feature>
<protein>
    <recommendedName>
        <fullName evidence="1">C2H2-type domain-containing protein</fullName>
    </recommendedName>
</protein>
<dbReference type="PROSITE" id="PS00028">
    <property type="entry name" value="ZINC_FINGER_C2H2_1"/>
    <property type="match status" value="1"/>
</dbReference>
<dbReference type="AlphaFoldDB" id="A0A1H7A5C5"/>
<evidence type="ECO:0000259" key="1">
    <source>
        <dbReference type="PROSITE" id="PS00028"/>
    </source>
</evidence>
<organism evidence="2 3">
    <name type="scientific">Propionispira arboris</name>
    <dbReference type="NCBI Taxonomy" id="84035"/>
    <lineage>
        <taxon>Bacteria</taxon>
        <taxon>Bacillati</taxon>
        <taxon>Bacillota</taxon>
        <taxon>Negativicutes</taxon>
        <taxon>Selenomonadales</taxon>
        <taxon>Selenomonadaceae</taxon>
        <taxon>Propionispira</taxon>
    </lineage>
</organism>
<accession>A0A1H7A5C5</accession>
<keyword evidence="3" id="KW-1185">Reference proteome</keyword>
<proteinExistence type="predicted"/>
<dbReference type="SUPFAM" id="SSF52540">
    <property type="entry name" value="P-loop containing nucleoside triphosphate hydrolases"/>
    <property type="match status" value="1"/>
</dbReference>
<dbReference type="EMBL" id="FNZK01000011">
    <property type="protein sequence ID" value="SEJ60136.1"/>
    <property type="molecule type" value="Genomic_DNA"/>
</dbReference>
<name>A0A1H7A5C5_9FIRM</name>
<evidence type="ECO:0000313" key="3">
    <source>
        <dbReference type="Proteomes" id="UP000199662"/>
    </source>
</evidence>
<dbReference type="InterPro" id="IPR027417">
    <property type="entry name" value="P-loop_NTPase"/>
</dbReference>
<evidence type="ECO:0000313" key="2">
    <source>
        <dbReference type="EMBL" id="SEJ60136.1"/>
    </source>
</evidence>
<dbReference type="STRING" id="84035.SAMN05660742_111115"/>
<dbReference type="Gene3D" id="3.40.50.300">
    <property type="entry name" value="P-loop containing nucleotide triphosphate hydrolases"/>
    <property type="match status" value="1"/>
</dbReference>